<accession>A0ABR3AM03</accession>
<keyword evidence="4" id="KW-1185">Reference proteome</keyword>
<dbReference type="PANTHER" id="PTHR38409:SF1">
    <property type="entry name" value="MITOCHONDRIAL ADAPTER PROTEIN MCP1"/>
    <property type="match status" value="1"/>
</dbReference>
<gene>
    <name evidence="3" type="ORF">J3Q64DRAFT_1770107</name>
</gene>
<feature type="transmembrane region" description="Helical" evidence="1">
    <location>
        <begin position="248"/>
        <end position="266"/>
    </location>
</feature>
<organism evidence="3 4">
    <name type="scientific">Phycomyces blakesleeanus</name>
    <dbReference type="NCBI Taxonomy" id="4837"/>
    <lineage>
        <taxon>Eukaryota</taxon>
        <taxon>Fungi</taxon>
        <taxon>Fungi incertae sedis</taxon>
        <taxon>Mucoromycota</taxon>
        <taxon>Mucoromycotina</taxon>
        <taxon>Mucoromycetes</taxon>
        <taxon>Mucorales</taxon>
        <taxon>Phycomycetaceae</taxon>
        <taxon>Phycomyces</taxon>
    </lineage>
</organism>
<sequence>MLDVVHTQVEKGTHTHTSRINQAVPKDLPRDALSLSLFYLFYFSLPSLSPFNTLRGTPTQIHILYIHISYIKMSVDEPTPLPLPLSLRRPKIYSFLTFVQSASALSFSTFAVIHGVQIVIAAINGVDSANQSLLLARPLYQDQNLEAVLVTGAATIHVLAGLVKSTVVIRRPWKTLVALSSQAPHPQSNLESQTQTQLFRFHSLSGLVLIPLVGFHHHLVRRLPARYFGDSAFVDFGLISWGLQNRAYFTWGLHTLLIGAAVYHGVSGAALTWRRVFGTKAKAKTKIKTKSYCSSGLTKKIVGAGIGCALIAGLVAIGRTKKIPLRREYKAIYDMISL</sequence>
<feature type="domain" description="Mitochondrial adapter protein MCP1 transmembrane" evidence="2">
    <location>
        <begin position="211"/>
        <end position="288"/>
    </location>
</feature>
<protein>
    <recommendedName>
        <fullName evidence="2">Mitochondrial adapter protein MCP1 transmembrane domain-containing protein</fullName>
    </recommendedName>
</protein>
<keyword evidence="1" id="KW-0812">Transmembrane</keyword>
<feature type="transmembrane region" description="Helical" evidence="1">
    <location>
        <begin position="143"/>
        <end position="163"/>
    </location>
</feature>
<evidence type="ECO:0000313" key="4">
    <source>
        <dbReference type="Proteomes" id="UP001448207"/>
    </source>
</evidence>
<feature type="transmembrane region" description="Helical" evidence="1">
    <location>
        <begin position="301"/>
        <end position="318"/>
    </location>
</feature>
<keyword evidence="1" id="KW-1133">Transmembrane helix</keyword>
<evidence type="ECO:0000256" key="1">
    <source>
        <dbReference type="SAM" id="Phobius"/>
    </source>
</evidence>
<dbReference type="PANTHER" id="PTHR38409">
    <property type="entry name" value="MDM10-COMPLEMENTING PROTEIN 1"/>
    <property type="match status" value="1"/>
</dbReference>
<comment type="caution">
    <text evidence="3">The sequence shown here is derived from an EMBL/GenBank/DDBJ whole genome shotgun (WGS) entry which is preliminary data.</text>
</comment>
<proteinExistence type="predicted"/>
<dbReference type="InterPro" id="IPR012472">
    <property type="entry name" value="MCP1_TM"/>
</dbReference>
<keyword evidence="1" id="KW-0472">Membrane</keyword>
<dbReference type="Pfam" id="PF07950">
    <property type="entry name" value="MCP1_TM"/>
    <property type="match status" value="1"/>
</dbReference>
<dbReference type="EMBL" id="JBCLYO010000029">
    <property type="protein sequence ID" value="KAL0077003.1"/>
    <property type="molecule type" value="Genomic_DNA"/>
</dbReference>
<evidence type="ECO:0000259" key="2">
    <source>
        <dbReference type="Pfam" id="PF07950"/>
    </source>
</evidence>
<feature type="transmembrane region" description="Helical" evidence="1">
    <location>
        <begin position="95"/>
        <end position="123"/>
    </location>
</feature>
<reference evidence="3 4" key="1">
    <citation type="submission" date="2024-04" db="EMBL/GenBank/DDBJ databases">
        <title>Symmetric and asymmetric DNA N6-adenine methylation regulates different biological responses in Mucorales.</title>
        <authorList>
            <consortium name="Lawrence Berkeley National Laboratory"/>
            <person name="Lax C."/>
            <person name="Mondo S.J."/>
            <person name="Osorio-Concepcion M."/>
            <person name="Muszewska A."/>
            <person name="Corrochano-Luque M."/>
            <person name="Gutierrez G."/>
            <person name="Riley R."/>
            <person name="Lipzen A."/>
            <person name="Guo J."/>
            <person name="Hundley H."/>
            <person name="Amirebrahimi M."/>
            <person name="Ng V."/>
            <person name="Lorenzo-Gutierrez D."/>
            <person name="Binder U."/>
            <person name="Yang J."/>
            <person name="Song Y."/>
            <person name="Canovas D."/>
            <person name="Navarro E."/>
            <person name="Freitag M."/>
            <person name="Gabaldon T."/>
            <person name="Grigoriev I.V."/>
            <person name="Corrochano L.M."/>
            <person name="Nicolas F.E."/>
            <person name="Garre V."/>
        </authorList>
    </citation>
    <scope>NUCLEOTIDE SEQUENCE [LARGE SCALE GENOMIC DNA]</scope>
    <source>
        <strain evidence="3 4">L51</strain>
    </source>
</reference>
<dbReference type="InterPro" id="IPR039960">
    <property type="entry name" value="MCP1"/>
</dbReference>
<name>A0ABR3AM03_PHYBL</name>
<dbReference type="Proteomes" id="UP001448207">
    <property type="component" value="Unassembled WGS sequence"/>
</dbReference>
<evidence type="ECO:0000313" key="3">
    <source>
        <dbReference type="EMBL" id="KAL0077003.1"/>
    </source>
</evidence>